<dbReference type="InterPro" id="IPR036412">
    <property type="entry name" value="HAD-like_sf"/>
</dbReference>
<dbReference type="RefSeq" id="WP_054403185.1">
    <property type="nucleotide sequence ID" value="NZ_LIUT01000001.1"/>
</dbReference>
<dbReference type="InterPro" id="IPR041492">
    <property type="entry name" value="HAD_2"/>
</dbReference>
<dbReference type="GO" id="GO:0006281">
    <property type="term" value="P:DNA repair"/>
    <property type="evidence" value="ECO:0007669"/>
    <property type="project" value="TreeGrafter"/>
</dbReference>
<dbReference type="InterPro" id="IPR023198">
    <property type="entry name" value="PGP-like_dom2"/>
</dbReference>
<sequence>MYSTIIFDVDGTLIDTEIAVLSSLQTMLKADYNQEYAMEDLRFVLGIPGADALHQLGISDIEHANDRWNVFMKDYFGSIHVFRGIHELVQELNSNNINLGIVTSKTREELLHDFIPFGLSKYLSHMVCADDTVRHKPHPEPLQKFIEISNADPNTAIYIGDTRYDYECAREAGIDFGLALWGCKDHEGIKANYRFEQPKDIMRYIKR</sequence>
<dbReference type="InterPro" id="IPR023214">
    <property type="entry name" value="HAD_sf"/>
</dbReference>
<keyword evidence="1" id="KW-0378">Hydrolase</keyword>
<dbReference type="PATRIC" id="fig|1705565.3.peg.4966"/>
<organism evidence="1 2">
    <name type="scientific">Paenibacillus solani</name>
    <dbReference type="NCBI Taxonomy" id="1705565"/>
    <lineage>
        <taxon>Bacteria</taxon>
        <taxon>Bacillati</taxon>
        <taxon>Bacillota</taxon>
        <taxon>Bacilli</taxon>
        <taxon>Bacillales</taxon>
        <taxon>Paenibacillaceae</taxon>
        <taxon>Paenibacillus</taxon>
    </lineage>
</organism>
<dbReference type="SFLD" id="SFLDS00003">
    <property type="entry name" value="Haloacid_Dehalogenase"/>
    <property type="match status" value="1"/>
</dbReference>
<dbReference type="Gene3D" id="1.10.150.240">
    <property type="entry name" value="Putative phosphatase, domain 2"/>
    <property type="match status" value="1"/>
</dbReference>
<protein>
    <submittedName>
        <fullName evidence="1">HAD family hydrolase</fullName>
    </submittedName>
</protein>
<evidence type="ECO:0000313" key="2">
    <source>
        <dbReference type="Proteomes" id="UP000036932"/>
    </source>
</evidence>
<name>A0A0M1P896_9BACL</name>
<accession>A0A0M1P896</accession>
<dbReference type="SFLD" id="SFLDG01135">
    <property type="entry name" value="C1.5.6:_HAD__Beta-PGM__Phospha"/>
    <property type="match status" value="1"/>
</dbReference>
<comment type="caution">
    <text evidence="1">The sequence shown here is derived from an EMBL/GenBank/DDBJ whole genome shotgun (WGS) entry which is preliminary data.</text>
</comment>
<dbReference type="AlphaFoldDB" id="A0A0M1P896"/>
<dbReference type="OrthoDB" id="9807630at2"/>
<dbReference type="InterPro" id="IPR006439">
    <property type="entry name" value="HAD-SF_hydro_IA"/>
</dbReference>
<dbReference type="Pfam" id="PF13419">
    <property type="entry name" value="HAD_2"/>
    <property type="match status" value="1"/>
</dbReference>
<keyword evidence="2" id="KW-1185">Reference proteome</keyword>
<dbReference type="EMBL" id="LIUT01000001">
    <property type="protein sequence ID" value="KOR90244.1"/>
    <property type="molecule type" value="Genomic_DNA"/>
</dbReference>
<dbReference type="Proteomes" id="UP000036932">
    <property type="component" value="Unassembled WGS sequence"/>
</dbReference>
<gene>
    <name evidence="1" type="ORF">AM231_14610</name>
</gene>
<dbReference type="PANTHER" id="PTHR43434:SF26">
    <property type="entry name" value="PYROPHOSPHATASE PPAX"/>
    <property type="match status" value="1"/>
</dbReference>
<dbReference type="GO" id="GO:0008967">
    <property type="term" value="F:phosphoglycolate phosphatase activity"/>
    <property type="evidence" value="ECO:0007669"/>
    <property type="project" value="TreeGrafter"/>
</dbReference>
<dbReference type="SFLD" id="SFLDG01129">
    <property type="entry name" value="C1.5:_HAD__Beta-PGM__Phosphata"/>
    <property type="match status" value="1"/>
</dbReference>
<reference evidence="2" key="1">
    <citation type="submission" date="2015-08" db="EMBL/GenBank/DDBJ databases">
        <title>Genome sequencing project for genomic taxonomy and phylogenomics of Bacillus-like bacteria.</title>
        <authorList>
            <person name="Liu B."/>
            <person name="Wang J."/>
            <person name="Zhu Y."/>
            <person name="Liu G."/>
            <person name="Chen Q."/>
            <person name="Chen Z."/>
            <person name="Lan J."/>
            <person name="Che J."/>
            <person name="Ge C."/>
            <person name="Shi H."/>
            <person name="Pan Z."/>
            <person name="Liu X."/>
        </authorList>
    </citation>
    <scope>NUCLEOTIDE SEQUENCE [LARGE SCALE GENOMIC DNA]</scope>
    <source>
        <strain evidence="2">FJAT-22460</strain>
    </source>
</reference>
<evidence type="ECO:0000313" key="1">
    <source>
        <dbReference type="EMBL" id="KOR90244.1"/>
    </source>
</evidence>
<dbReference type="InterPro" id="IPR050155">
    <property type="entry name" value="HAD-like_hydrolase_sf"/>
</dbReference>
<proteinExistence type="predicted"/>
<dbReference type="GO" id="GO:0005829">
    <property type="term" value="C:cytosol"/>
    <property type="evidence" value="ECO:0007669"/>
    <property type="project" value="TreeGrafter"/>
</dbReference>
<dbReference type="NCBIfam" id="TIGR01549">
    <property type="entry name" value="HAD-SF-IA-v1"/>
    <property type="match status" value="1"/>
</dbReference>
<dbReference type="SUPFAM" id="SSF56784">
    <property type="entry name" value="HAD-like"/>
    <property type="match status" value="1"/>
</dbReference>
<dbReference type="Gene3D" id="3.40.50.1000">
    <property type="entry name" value="HAD superfamily/HAD-like"/>
    <property type="match status" value="1"/>
</dbReference>
<dbReference type="PANTHER" id="PTHR43434">
    <property type="entry name" value="PHOSPHOGLYCOLATE PHOSPHATASE"/>
    <property type="match status" value="1"/>
</dbReference>